<accession>A0AA41S979</accession>
<dbReference type="PANTHER" id="PTHR11236:SF9">
    <property type="entry name" value="ANTHRANILATE SYNTHASE COMPONENT 1"/>
    <property type="match status" value="1"/>
</dbReference>
<proteinExistence type="predicted"/>
<feature type="domain" description="Chorismate-utilising enzyme C-terminal" evidence="1">
    <location>
        <begin position="6"/>
        <end position="69"/>
    </location>
</feature>
<dbReference type="InterPro" id="IPR015890">
    <property type="entry name" value="Chorismate_C"/>
</dbReference>
<dbReference type="EMBL" id="JAJJMA010093930">
    <property type="protein sequence ID" value="MCL7029768.1"/>
    <property type="molecule type" value="Genomic_DNA"/>
</dbReference>
<dbReference type="SUPFAM" id="SSF56322">
    <property type="entry name" value="ADC synthase"/>
    <property type="match status" value="1"/>
</dbReference>
<dbReference type="Pfam" id="PF00425">
    <property type="entry name" value="Chorismate_bind"/>
    <property type="match status" value="1"/>
</dbReference>
<organism evidence="2 3">
    <name type="scientific">Papaver nudicaule</name>
    <name type="common">Iceland poppy</name>
    <dbReference type="NCBI Taxonomy" id="74823"/>
    <lineage>
        <taxon>Eukaryota</taxon>
        <taxon>Viridiplantae</taxon>
        <taxon>Streptophyta</taxon>
        <taxon>Embryophyta</taxon>
        <taxon>Tracheophyta</taxon>
        <taxon>Spermatophyta</taxon>
        <taxon>Magnoliopsida</taxon>
        <taxon>Ranunculales</taxon>
        <taxon>Papaveraceae</taxon>
        <taxon>Papaveroideae</taxon>
        <taxon>Papaver</taxon>
    </lineage>
</organism>
<keyword evidence="3" id="KW-1185">Reference proteome</keyword>
<dbReference type="AlphaFoldDB" id="A0AA41S979"/>
<dbReference type="InterPro" id="IPR005801">
    <property type="entry name" value="ADC_synthase"/>
</dbReference>
<dbReference type="PRINTS" id="PR00095">
    <property type="entry name" value="ANTSNTHASEI"/>
</dbReference>
<dbReference type="InterPro" id="IPR019999">
    <property type="entry name" value="Anth_synth_I-like"/>
</dbReference>
<feature type="non-terminal residue" evidence="2">
    <location>
        <position position="1"/>
    </location>
</feature>
<protein>
    <recommendedName>
        <fullName evidence="1">Chorismate-utilising enzyme C-terminal domain-containing protein</fullName>
    </recommendedName>
</protein>
<evidence type="ECO:0000259" key="1">
    <source>
        <dbReference type="Pfam" id="PF00425"/>
    </source>
</evidence>
<feature type="non-terminal residue" evidence="2">
    <location>
        <position position="70"/>
    </location>
</feature>
<name>A0AA41S979_PAPNU</name>
<dbReference type="PANTHER" id="PTHR11236">
    <property type="entry name" value="AMINOBENZOATE/ANTHRANILATE SYNTHASE"/>
    <property type="match status" value="1"/>
</dbReference>
<comment type="caution">
    <text evidence="2">The sequence shown here is derived from an EMBL/GenBank/DDBJ whole genome shotgun (WGS) entry which is preliminary data.</text>
</comment>
<gene>
    <name evidence="2" type="ORF">MKW94_018715</name>
</gene>
<dbReference type="Proteomes" id="UP001177140">
    <property type="component" value="Unassembled WGS sequence"/>
</dbReference>
<sequence>ARGSILVASSPEILTRLKKGKIVNRPLAGTIRRGETEKEDEILEKLLLSDEKQCAEHVMLVDLGRNDVGK</sequence>
<evidence type="ECO:0000313" key="3">
    <source>
        <dbReference type="Proteomes" id="UP001177140"/>
    </source>
</evidence>
<dbReference type="Gene3D" id="3.60.120.10">
    <property type="entry name" value="Anthranilate synthase"/>
    <property type="match status" value="1"/>
</dbReference>
<dbReference type="GO" id="GO:0000162">
    <property type="term" value="P:L-tryptophan biosynthetic process"/>
    <property type="evidence" value="ECO:0007669"/>
    <property type="project" value="TreeGrafter"/>
</dbReference>
<evidence type="ECO:0000313" key="2">
    <source>
        <dbReference type="EMBL" id="MCL7029768.1"/>
    </source>
</evidence>
<reference evidence="2" key="1">
    <citation type="submission" date="2022-03" db="EMBL/GenBank/DDBJ databases">
        <title>A functionally conserved STORR gene fusion in Papaver species that diverged 16.8 million years ago.</title>
        <authorList>
            <person name="Catania T."/>
        </authorList>
    </citation>
    <scope>NUCLEOTIDE SEQUENCE</scope>
    <source>
        <strain evidence="2">S-191538</strain>
    </source>
</reference>